<dbReference type="EMBL" id="CP094358">
    <property type="protein sequence ID" value="UOB18978.1"/>
    <property type="molecule type" value="Genomic_DNA"/>
</dbReference>
<dbReference type="SUPFAM" id="SSF81452">
    <property type="entry name" value="Cytochrome c oxidase subunit III-like"/>
    <property type="match status" value="1"/>
</dbReference>
<dbReference type="InterPro" id="IPR000298">
    <property type="entry name" value="Cyt_c_oxidase-like_su3"/>
</dbReference>
<evidence type="ECO:0000256" key="6">
    <source>
        <dbReference type="RuleBase" id="RU003376"/>
    </source>
</evidence>
<dbReference type="Proteomes" id="UP000831290">
    <property type="component" value="Chromosome"/>
</dbReference>
<evidence type="ECO:0000256" key="1">
    <source>
        <dbReference type="ARBA" id="ARBA00004141"/>
    </source>
</evidence>
<reference evidence="9" key="1">
    <citation type="submission" date="2022-03" db="EMBL/GenBank/DDBJ databases">
        <title>Description of Abyssus ytuae gen. nov., sp. nov., a novel member of the family Flavobacteriaceae isolated from the sediment of Mariana Trench.</title>
        <authorList>
            <person name="Zhang J."/>
            <person name="Xu X."/>
        </authorList>
    </citation>
    <scope>NUCLEOTIDE SEQUENCE</scope>
    <source>
        <strain evidence="9">MT3330</strain>
    </source>
</reference>
<organism evidence="9 10">
    <name type="scientific">Abyssalbus ytuae</name>
    <dbReference type="NCBI Taxonomy" id="2926907"/>
    <lineage>
        <taxon>Bacteria</taxon>
        <taxon>Pseudomonadati</taxon>
        <taxon>Bacteroidota</taxon>
        <taxon>Flavobacteriia</taxon>
        <taxon>Flavobacteriales</taxon>
        <taxon>Flavobacteriaceae</taxon>
        <taxon>Abyssalbus</taxon>
    </lineage>
</organism>
<sequence length="193" mass="22026">MDLTQGTVEQKSNRAKKMMLWFGIASLLMSFAGLTSAFIVSSSRPDWVSEIQLPKAFLFSTITILISSVTFHLAKKNSKKENNNLTGVFLIITFILGIIFIILQFMGFAEIINMGYHFTGPTSNVTFSFIYLIATVHIAHVIAGLIVLGVIIFNYFRGKYKFGQTLGLELGAIFWHFLDFLWLYLILFFYFFR</sequence>
<evidence type="ECO:0000313" key="9">
    <source>
        <dbReference type="EMBL" id="UOB18978.1"/>
    </source>
</evidence>
<accession>A0A9E6ZU59</accession>
<dbReference type="GO" id="GO:0019646">
    <property type="term" value="P:aerobic electron transport chain"/>
    <property type="evidence" value="ECO:0007669"/>
    <property type="project" value="InterPro"/>
</dbReference>
<dbReference type="GO" id="GO:0005886">
    <property type="term" value="C:plasma membrane"/>
    <property type="evidence" value="ECO:0007669"/>
    <property type="project" value="UniProtKB-SubCell"/>
</dbReference>
<evidence type="ECO:0000256" key="5">
    <source>
        <dbReference type="ARBA" id="ARBA00023136"/>
    </source>
</evidence>
<evidence type="ECO:0000313" key="10">
    <source>
        <dbReference type="Proteomes" id="UP000831290"/>
    </source>
</evidence>
<feature type="transmembrane region" description="Helical" evidence="7">
    <location>
        <begin position="53"/>
        <end position="73"/>
    </location>
</feature>
<evidence type="ECO:0000256" key="7">
    <source>
        <dbReference type="SAM" id="Phobius"/>
    </source>
</evidence>
<dbReference type="PROSITE" id="PS50253">
    <property type="entry name" value="COX3"/>
    <property type="match status" value="1"/>
</dbReference>
<feature type="domain" description="Heme-copper oxidase subunit III family profile" evidence="8">
    <location>
        <begin position="1"/>
        <end position="193"/>
    </location>
</feature>
<dbReference type="InterPro" id="IPR024791">
    <property type="entry name" value="Cyt_c/ubiquinol_Oxase_su3"/>
</dbReference>
<keyword evidence="3 6" id="KW-0812">Transmembrane</keyword>
<dbReference type="Pfam" id="PF00510">
    <property type="entry name" value="COX3"/>
    <property type="match status" value="1"/>
</dbReference>
<dbReference type="InterPro" id="IPR035973">
    <property type="entry name" value="Cyt_c_oxidase_su3-like_sf"/>
</dbReference>
<keyword evidence="4 7" id="KW-1133">Transmembrane helix</keyword>
<feature type="transmembrane region" description="Helical" evidence="7">
    <location>
        <begin position="85"/>
        <end position="109"/>
    </location>
</feature>
<keyword evidence="5 7" id="KW-0472">Membrane</keyword>
<dbReference type="KEGG" id="fbm:MQE35_06695"/>
<gene>
    <name evidence="9" type="ORF">MQE35_06695</name>
</gene>
<keyword evidence="10" id="KW-1185">Reference proteome</keyword>
<feature type="transmembrane region" description="Helical" evidence="7">
    <location>
        <begin position="20"/>
        <end position="41"/>
    </location>
</feature>
<dbReference type="AlphaFoldDB" id="A0A9E6ZU59"/>
<comment type="similarity">
    <text evidence="2 6">Belongs to the cytochrome c oxidase subunit 3 family.</text>
</comment>
<evidence type="ECO:0000256" key="4">
    <source>
        <dbReference type="ARBA" id="ARBA00022989"/>
    </source>
</evidence>
<dbReference type="GO" id="GO:0004129">
    <property type="term" value="F:cytochrome-c oxidase activity"/>
    <property type="evidence" value="ECO:0007669"/>
    <property type="project" value="InterPro"/>
</dbReference>
<dbReference type="PANTHER" id="PTHR11403">
    <property type="entry name" value="CYTOCHROME C OXIDASE SUBUNIT III"/>
    <property type="match status" value="1"/>
</dbReference>
<dbReference type="InterPro" id="IPR013833">
    <property type="entry name" value="Cyt_c_oxidase_su3_a-hlx"/>
</dbReference>
<name>A0A9E6ZU59_9FLAO</name>
<dbReference type="Gene3D" id="1.20.120.80">
    <property type="entry name" value="Cytochrome c oxidase, subunit III, four-helix bundle"/>
    <property type="match status" value="1"/>
</dbReference>
<protein>
    <submittedName>
        <fullName evidence="9">Cytochrome c oxidase subunit 3</fullName>
    </submittedName>
</protein>
<feature type="transmembrane region" description="Helical" evidence="7">
    <location>
        <begin position="129"/>
        <end position="156"/>
    </location>
</feature>
<evidence type="ECO:0000259" key="8">
    <source>
        <dbReference type="PROSITE" id="PS50253"/>
    </source>
</evidence>
<dbReference type="PANTHER" id="PTHR11403:SF10">
    <property type="entry name" value="CYTOCHROME C OXIDASE"/>
    <property type="match status" value="1"/>
</dbReference>
<evidence type="ECO:0000256" key="2">
    <source>
        <dbReference type="ARBA" id="ARBA00010581"/>
    </source>
</evidence>
<proteinExistence type="inferred from homology"/>
<feature type="transmembrane region" description="Helical" evidence="7">
    <location>
        <begin position="168"/>
        <end position="192"/>
    </location>
</feature>
<evidence type="ECO:0000256" key="3">
    <source>
        <dbReference type="ARBA" id="ARBA00022692"/>
    </source>
</evidence>
<dbReference type="RefSeq" id="WP_255845595.1">
    <property type="nucleotide sequence ID" value="NZ_CP094358.1"/>
</dbReference>
<comment type="subcellular location">
    <subcellularLocation>
        <location evidence="6">Cell membrane</location>
        <topology evidence="6">Multi-pass membrane protein</topology>
    </subcellularLocation>
    <subcellularLocation>
        <location evidence="1">Membrane</location>
        <topology evidence="1">Multi-pass membrane protein</topology>
    </subcellularLocation>
</comment>